<keyword evidence="1" id="KW-0472">Membrane</keyword>
<dbReference type="Proteomes" id="UP000316096">
    <property type="component" value="Unassembled WGS sequence"/>
</dbReference>
<evidence type="ECO:0000256" key="1">
    <source>
        <dbReference type="SAM" id="Phobius"/>
    </source>
</evidence>
<name>A0A543BZG6_9ACTN</name>
<organism evidence="2 3">
    <name type="scientific">Actinoallomurus bryophytorum</name>
    <dbReference type="NCBI Taxonomy" id="1490222"/>
    <lineage>
        <taxon>Bacteria</taxon>
        <taxon>Bacillati</taxon>
        <taxon>Actinomycetota</taxon>
        <taxon>Actinomycetes</taxon>
        <taxon>Streptosporangiales</taxon>
        <taxon>Thermomonosporaceae</taxon>
        <taxon>Actinoallomurus</taxon>
    </lineage>
</organism>
<feature type="transmembrane region" description="Helical" evidence="1">
    <location>
        <begin position="26"/>
        <end position="56"/>
    </location>
</feature>
<keyword evidence="3" id="KW-1185">Reference proteome</keyword>
<dbReference type="EMBL" id="VFOZ01000002">
    <property type="protein sequence ID" value="TQL90176.1"/>
    <property type="molecule type" value="Genomic_DNA"/>
</dbReference>
<reference evidence="2 3" key="1">
    <citation type="submission" date="2019-06" db="EMBL/GenBank/DDBJ databases">
        <title>Sequencing the genomes of 1000 actinobacteria strains.</title>
        <authorList>
            <person name="Klenk H.-P."/>
        </authorList>
    </citation>
    <scope>NUCLEOTIDE SEQUENCE [LARGE SCALE GENOMIC DNA]</scope>
    <source>
        <strain evidence="2 3">DSM 102200</strain>
    </source>
</reference>
<keyword evidence="1" id="KW-1133">Transmembrane helix</keyword>
<proteinExistence type="predicted"/>
<accession>A0A543BZG6</accession>
<dbReference type="AlphaFoldDB" id="A0A543BZG6"/>
<protein>
    <submittedName>
        <fullName evidence="2">Uncharacterized protein</fullName>
    </submittedName>
</protein>
<gene>
    <name evidence="2" type="ORF">FB559_7469</name>
</gene>
<sequence>MPRIGQGTRLNVPGLGLVTLPCRDQLVFFGGLGLLAVVGVIEWPVAAVVGAGHLLAAKRNNKALRQVGEVLEQA</sequence>
<evidence type="ECO:0000313" key="2">
    <source>
        <dbReference type="EMBL" id="TQL90176.1"/>
    </source>
</evidence>
<evidence type="ECO:0000313" key="3">
    <source>
        <dbReference type="Proteomes" id="UP000316096"/>
    </source>
</evidence>
<comment type="caution">
    <text evidence="2">The sequence shown here is derived from an EMBL/GenBank/DDBJ whole genome shotgun (WGS) entry which is preliminary data.</text>
</comment>
<keyword evidence="1" id="KW-0812">Transmembrane</keyword>